<comment type="caution">
    <text evidence="3">The sequence shown here is derived from an EMBL/GenBank/DDBJ whole genome shotgun (WGS) entry which is preliminary data.</text>
</comment>
<dbReference type="EMBL" id="LSRX01000006">
    <property type="protein sequence ID" value="OLQ15198.1"/>
    <property type="molecule type" value="Genomic_DNA"/>
</dbReference>
<feature type="compositionally biased region" description="Low complexity" evidence="1">
    <location>
        <begin position="954"/>
        <end position="973"/>
    </location>
</feature>
<gene>
    <name evidence="3" type="ORF">AK812_SmicGene581</name>
</gene>
<dbReference type="Pfam" id="PF20708">
    <property type="entry name" value="DUF6822"/>
    <property type="match status" value="2"/>
</dbReference>
<feature type="compositionally biased region" description="Basic and acidic residues" evidence="1">
    <location>
        <begin position="498"/>
        <end position="515"/>
    </location>
</feature>
<name>A0A1Q9F680_SYMMI</name>
<feature type="region of interest" description="Disordered" evidence="1">
    <location>
        <begin position="931"/>
        <end position="979"/>
    </location>
</feature>
<evidence type="ECO:0000256" key="2">
    <source>
        <dbReference type="SAM" id="SignalP"/>
    </source>
</evidence>
<feature type="compositionally biased region" description="Basic and acidic residues" evidence="1">
    <location>
        <begin position="543"/>
        <end position="552"/>
    </location>
</feature>
<sequence length="1565" mass="177587">MNLHISMLGALMARLTAAWAAAPPYRAGVAPGPAAWADPSTADDDDHSMTEKCWANQCVQDDLRLPTPPKEPFGNLTFAHPPEVRDNMHGIGDVTTYTTQHLHTGSTFSGTLRHDPGLPHTASDVDKAMSVFAATIDKALSDLLRDPGQCEAARRKEDPQQHIGYPIHRFVKLALGWYPDHTAFHLPVPVTDVEDIWLMQRTAGTESWFSRAKRGFQDLLAKGEGKRAALQLRDRLRECSDPSLHRAIQEHLPDILSSDGQVDDHTTFTSDEWVRFVLEELSRVSGISTEAKQRLLGPLQADEHGICAEPVVGRHGPEPLPFGVFHARMVWPDGTWSTAEDLARAGYGMELEPEPEEEGDDTAMFQAGDRLVNRSWHQLMEQFWQWFSEDRAVQLALAMLRQRTMDRGGEDYQSWASHTLRILGTGIEINEQASQERTPPDFYRWSRRVEWLMYSSYVQEQHNIGDETSMMDRDRYRNGRRRIRDSRSPRRGSCRGTGRGEARVTTEVRRLEGRRPASSGSGGSRPVNSSRTPGRRQTNATEPRARPTDTGERASGSGDRPALSSATLTPSHRMGGFDLPDPQQPMTQQQAVTTWKYLLFDRWAFSPPEAQGVIPTTWLPHDTLQDVSAHLATMNQHNLLVLTTGLVTMIRYLMAELSQSLDMAQVVLNTQAGEPMVDIDAEDDEEEVELMQSFWETGGKDTPQRRWARAVLRLHKELESQPKAQRRQSALVLRGSLPRPDPHTAAEEYQGQLQALLVAILDDCPDTQGHTPAPEPWLASWITELRHFIPGLQRQQLPQLIETQTQLNVSIDELLQDEAEERAYKAALEKQQDDEEEHRAAQARLMDQELQHLASEAMEYREWEQMVEAQGLKRASESVDGDLMKRRCVVTMEVASSSSSRPDRRVHTFDYDLPLDGSPLTFTVRARVEDNPSEVPTVAAPNGNEKATVGTNDPACPATAPSSPRPPSQTTEPVEPQLDENGMMDSMMATKHSQANILGLMEFEEYTVIYDQWRRGELTQQELLAQHGPDVMDLILAQEAVQDSLEGENSEVEHDPYEAATAKHEPDMPCATSPMRARPIYGIFEKIYEAWRDGRMSDGDVLTQHGHCWLSLFQQWKLWGLEAIWSLLDRVLDMEPQLDPTSKEATAARPPEELPLPLRVPFFAVQKLYRKWAQGQVTSEYIRREYGEIWIRLLHRLQTDTHAKLKLGWSTLVDWDAVEDEPHSSGTSSGPVEGMALTGLLGEDDGPQGMRQGPEGIWVRFTMAQFEEVYRGWTTGRLTTEAIRRRHGVDWLALLVMWKTWGRESLWDYLPLVLDVLPDTVAATRPIGAHRLPPVELNLPLRVPWSTVKELLRAWQEDQIDEAEIQTRYGTEWHRVLQKIRGEGVSAHKPSLDLLINWDVPVDEQWMGPMVAMQKGECRILRNLVAAQDLMRRCLKKRQFQDFHFFDNVLELKLCQKEKRCAELCEIAQREIAKHKDPENSLRYTLILAKIAKVGHEHWDMSHFCELEVASSQSALYFAELLIRLTSYVFRNLFLLCKVTDTQAVQRAKTVVREQMGLDHHVADL</sequence>
<proteinExistence type="predicted"/>
<evidence type="ECO:0000313" key="3">
    <source>
        <dbReference type="EMBL" id="OLQ15198.1"/>
    </source>
</evidence>
<evidence type="ECO:0000256" key="1">
    <source>
        <dbReference type="SAM" id="MobiDB-lite"/>
    </source>
</evidence>
<organism evidence="3 4">
    <name type="scientific">Symbiodinium microadriaticum</name>
    <name type="common">Dinoflagellate</name>
    <name type="synonym">Zooxanthella microadriatica</name>
    <dbReference type="NCBI Taxonomy" id="2951"/>
    <lineage>
        <taxon>Eukaryota</taxon>
        <taxon>Sar</taxon>
        <taxon>Alveolata</taxon>
        <taxon>Dinophyceae</taxon>
        <taxon>Suessiales</taxon>
        <taxon>Symbiodiniaceae</taxon>
        <taxon>Symbiodinium</taxon>
    </lineage>
</organism>
<feature type="region of interest" description="Disordered" evidence="1">
    <location>
        <begin position="465"/>
        <end position="588"/>
    </location>
</feature>
<feature type="chain" id="PRO_5012457994" evidence="2">
    <location>
        <begin position="21"/>
        <end position="1565"/>
    </location>
</feature>
<feature type="compositionally biased region" description="Basic residues" evidence="1">
    <location>
        <begin position="478"/>
        <end position="493"/>
    </location>
</feature>
<accession>A0A1Q9F680</accession>
<feature type="compositionally biased region" description="Polar residues" evidence="1">
    <location>
        <begin position="527"/>
        <end position="541"/>
    </location>
</feature>
<reference evidence="3 4" key="1">
    <citation type="submission" date="2016-02" db="EMBL/GenBank/DDBJ databases">
        <title>Genome analysis of coral dinoflagellate symbionts highlights evolutionary adaptations to a symbiotic lifestyle.</title>
        <authorList>
            <person name="Aranda M."/>
            <person name="Li Y."/>
            <person name="Liew Y.J."/>
            <person name="Baumgarten S."/>
            <person name="Simakov O."/>
            <person name="Wilson M."/>
            <person name="Piel J."/>
            <person name="Ashoor H."/>
            <person name="Bougouffa S."/>
            <person name="Bajic V.B."/>
            <person name="Ryu T."/>
            <person name="Ravasi T."/>
            <person name="Bayer T."/>
            <person name="Micklem G."/>
            <person name="Kim H."/>
            <person name="Bhak J."/>
            <person name="Lajeunesse T.C."/>
            <person name="Voolstra C.R."/>
        </authorList>
    </citation>
    <scope>NUCLEOTIDE SEQUENCE [LARGE SCALE GENOMIC DNA]</scope>
    <source>
        <strain evidence="3 4">CCMP2467</strain>
    </source>
</reference>
<protein>
    <submittedName>
        <fullName evidence="3">Uncharacterized protein</fullName>
    </submittedName>
</protein>
<dbReference type="Proteomes" id="UP000186817">
    <property type="component" value="Unassembled WGS sequence"/>
</dbReference>
<evidence type="ECO:0000313" key="4">
    <source>
        <dbReference type="Proteomes" id="UP000186817"/>
    </source>
</evidence>
<dbReference type="OrthoDB" id="418959at2759"/>
<keyword evidence="2" id="KW-0732">Signal</keyword>
<dbReference type="InterPro" id="IPR049225">
    <property type="entry name" value="DUF6822"/>
</dbReference>
<feature type="signal peptide" evidence="2">
    <location>
        <begin position="1"/>
        <end position="20"/>
    </location>
</feature>
<keyword evidence="4" id="KW-1185">Reference proteome</keyword>